<evidence type="ECO:0000313" key="1">
    <source>
        <dbReference type="WBParaSite" id="BTMF_0001273101-mRNA-1"/>
    </source>
</evidence>
<name>A0A0R3QYA7_9BILA</name>
<dbReference type="AlphaFoldDB" id="A0A0R3QYA7"/>
<sequence length="46" mass="5191">LPFSLLMNSVMVISGHFFPMLSHLPVNSPTPHSHGHLPQLLRKMLM</sequence>
<reference evidence="1" key="1">
    <citation type="submission" date="2017-02" db="UniProtKB">
        <authorList>
            <consortium name="WormBaseParasite"/>
        </authorList>
    </citation>
    <scope>IDENTIFICATION</scope>
</reference>
<proteinExistence type="predicted"/>
<accession>A0A0R3QYA7</accession>
<dbReference type="WBParaSite" id="BTMF_0001273101-mRNA-1">
    <property type="protein sequence ID" value="BTMF_0001273101-mRNA-1"/>
    <property type="gene ID" value="BTMF_0001273101"/>
</dbReference>
<protein>
    <submittedName>
        <fullName evidence="1">NADH dehydrogenase subunit 4</fullName>
    </submittedName>
</protein>
<organism evidence="1">
    <name type="scientific">Brugia timori</name>
    <dbReference type="NCBI Taxonomy" id="42155"/>
    <lineage>
        <taxon>Eukaryota</taxon>
        <taxon>Metazoa</taxon>
        <taxon>Ecdysozoa</taxon>
        <taxon>Nematoda</taxon>
        <taxon>Chromadorea</taxon>
        <taxon>Rhabditida</taxon>
        <taxon>Spirurina</taxon>
        <taxon>Spiruromorpha</taxon>
        <taxon>Filarioidea</taxon>
        <taxon>Onchocercidae</taxon>
        <taxon>Brugia</taxon>
    </lineage>
</organism>